<evidence type="ECO:0000256" key="5">
    <source>
        <dbReference type="ARBA" id="ARBA00022801"/>
    </source>
</evidence>
<dbReference type="GO" id="GO:0006013">
    <property type="term" value="P:mannose metabolic process"/>
    <property type="evidence" value="ECO:0007669"/>
    <property type="project" value="InterPro"/>
</dbReference>
<dbReference type="Gene3D" id="2.70.98.30">
    <property type="entry name" value="Golgi alpha-mannosidase II, domain 4"/>
    <property type="match status" value="1"/>
</dbReference>
<dbReference type="EMBL" id="SLVV01000002">
    <property type="protein sequence ID" value="TCN27500.1"/>
    <property type="molecule type" value="Genomic_DNA"/>
</dbReference>
<organism evidence="8 9">
    <name type="scientific">Mesobacillus foraminis</name>
    <dbReference type="NCBI Taxonomy" id="279826"/>
    <lineage>
        <taxon>Bacteria</taxon>
        <taxon>Bacillati</taxon>
        <taxon>Bacillota</taxon>
        <taxon>Bacilli</taxon>
        <taxon>Bacillales</taxon>
        <taxon>Bacillaceae</taxon>
        <taxon>Mesobacillus</taxon>
    </lineage>
</organism>
<keyword evidence="4" id="KW-0479">Metal-binding</keyword>
<evidence type="ECO:0000313" key="9">
    <source>
        <dbReference type="Proteomes" id="UP000295689"/>
    </source>
</evidence>
<name>A0A4V2RE66_9BACI</name>
<evidence type="ECO:0000256" key="4">
    <source>
        <dbReference type="ARBA" id="ARBA00022723"/>
    </source>
</evidence>
<reference evidence="8 9" key="1">
    <citation type="journal article" date="2015" name="Stand. Genomic Sci.">
        <title>Genomic Encyclopedia of Bacterial and Archaeal Type Strains, Phase III: the genomes of soil and plant-associated and newly described type strains.</title>
        <authorList>
            <person name="Whitman W.B."/>
            <person name="Woyke T."/>
            <person name="Klenk H.P."/>
            <person name="Zhou Y."/>
            <person name="Lilburn T.G."/>
            <person name="Beck B.J."/>
            <person name="De Vos P."/>
            <person name="Vandamme P."/>
            <person name="Eisen J.A."/>
            <person name="Garrity G."/>
            <person name="Hugenholtz P."/>
            <person name="Kyrpides N.C."/>
        </authorList>
    </citation>
    <scope>NUCLEOTIDE SEQUENCE [LARGE SCALE GENOMIC DNA]</scope>
    <source>
        <strain evidence="8 9">CV53</strain>
    </source>
</reference>
<dbReference type="InterPro" id="IPR015341">
    <property type="entry name" value="Glyco_hydro_38_cen"/>
</dbReference>
<accession>A0A4V2RE66</accession>
<evidence type="ECO:0000313" key="8">
    <source>
        <dbReference type="EMBL" id="TCN27500.1"/>
    </source>
</evidence>
<sequence>MILQRIQRFIQHLSNHEILESIEIKDWRGKRGVYIEPGKYEFESEDSYLVNEGDWLIDSGTTMFLEKEVLIPAEWRNRPFGLTFLPGAKGRRTLHEGLVSLEGLAHHGIDRNRSYVPFPENVRGKEKIHIKIELFNYAGQTLDELNYQNEPAEYDPPPLTLLKGRLDLPNTAVQSLLATVKCYYETAKLLPEGDLGRSKIIEALTEAERKILLEMPEALTNGSWVADIEEDLKKRLSNLPFSNHGQMLMVGQSHIDLAWLWPIKEAIRKCSRTFSTMSTLLDENPGFTYAQSQPQAYVFVKEHYPEIYERVKKHIAEGRWEVVGGMWVEPDLNMPSGESLVRQLIYGMKFYKDEFGVQPRIEWLPDTFGYCASLPQLLKGAGIDYFMTTKMNWNDTNPFPYDLFYWEGVDGTRILSYLNHGLNEYTHPQEIQEHWNSFKQKDAHPQQMLLYGHGDGGGGVTQEMIDYIDRSKSLPGLPSVVNSTAHEFFDAIRDAHPPLPSWVGDMYLELHRGTYTTHARNKKWNRQAEVLYRDAEIWSSMAIHFAGANLSSSLEDGWKLLLLNQFHDIIPGSSIPEVYVKSEADYKEVFAYGEEVRHDALNALEKQINTEGNGVPVILFNSLSWIRSETVRIVGGPDLAGKGAVNQEGQELPTDCIQREDGQFELSVFVPDIPEIGYSTLWLKDLGKQVIQEQEEIGREWETDYYVMEWNEKGEISRLYDKKAQREVLPTGVAANQFQLFHDRPLLWDAWDIDPQFQDQPAEGVVLLEQGIRKGTTRDVIRFKWQLAQSTIEQDLVLYHHSKRIDFQTKVDWQEQHKLLKVAFPVDVVSNKATFEIPFGSVERATHTNTSWEQAQFEVCGHRFADLSEANYGVSLLNDCKYGYDVKQNVLRLSLLRAPKWPDVGADQGYHEFTYSLFPHEGDWREAEVVKRGYELNHPTVVISTTAHHGSLPSTHSFIKTESKQVILDTVKQSEDGTGLTLRLYESSGGRENISLTMAGEVLSAQETNLLEERQADISVQGKQLSSSLKPFEVKTILLNLSK</sequence>
<dbReference type="InterPro" id="IPR028995">
    <property type="entry name" value="Glyco_hydro_57/38_cen_sf"/>
</dbReference>
<dbReference type="AlphaFoldDB" id="A0A4V2RE66"/>
<dbReference type="InterPro" id="IPR000602">
    <property type="entry name" value="Glyco_hydro_38_N"/>
</dbReference>
<comment type="caution">
    <text evidence="8">The sequence shown here is derived from an EMBL/GenBank/DDBJ whole genome shotgun (WGS) entry which is preliminary data.</text>
</comment>
<dbReference type="Gene3D" id="3.20.110.10">
    <property type="entry name" value="Glycoside hydrolase 38, N terminal domain"/>
    <property type="match status" value="1"/>
</dbReference>
<dbReference type="Pfam" id="PF01074">
    <property type="entry name" value="Glyco_hydro_38N"/>
    <property type="match status" value="1"/>
</dbReference>
<feature type="domain" description="Glycoside hydrolase family 38 central" evidence="7">
    <location>
        <begin position="509"/>
        <end position="586"/>
    </location>
</feature>
<dbReference type="Pfam" id="PF17677">
    <property type="entry name" value="Glyco_hydro38C2"/>
    <property type="match status" value="1"/>
</dbReference>
<dbReference type="Pfam" id="PF09261">
    <property type="entry name" value="Alpha-mann_mid"/>
    <property type="match status" value="1"/>
</dbReference>
<dbReference type="GO" id="GO:0009313">
    <property type="term" value="P:oligosaccharide catabolic process"/>
    <property type="evidence" value="ECO:0007669"/>
    <property type="project" value="TreeGrafter"/>
</dbReference>
<dbReference type="RefSeq" id="WP_241993803.1">
    <property type="nucleotide sequence ID" value="NZ_JABUHM010000001.1"/>
</dbReference>
<gene>
    <name evidence="8" type="ORF">EV146_102454</name>
</gene>
<evidence type="ECO:0000256" key="2">
    <source>
        <dbReference type="ARBA" id="ARBA00009792"/>
    </source>
</evidence>
<dbReference type="InterPro" id="IPR011013">
    <property type="entry name" value="Gal_mutarotase_sf_dom"/>
</dbReference>
<evidence type="ECO:0000256" key="1">
    <source>
        <dbReference type="ARBA" id="ARBA00000365"/>
    </source>
</evidence>
<dbReference type="SUPFAM" id="SSF88688">
    <property type="entry name" value="Families 57/38 glycoside transferase middle domain"/>
    <property type="match status" value="1"/>
</dbReference>
<dbReference type="SMART" id="SM00872">
    <property type="entry name" value="Alpha-mann_mid"/>
    <property type="match status" value="1"/>
</dbReference>
<dbReference type="CDD" id="cd10789">
    <property type="entry name" value="GH38N_AMII_ER_cytosolic"/>
    <property type="match status" value="1"/>
</dbReference>
<dbReference type="InterPro" id="IPR041147">
    <property type="entry name" value="GH38_C"/>
</dbReference>
<dbReference type="FunFam" id="2.70.98.30:FF:000001">
    <property type="entry name" value="alpha-mannosidase 2C1 isoform X2"/>
    <property type="match status" value="1"/>
</dbReference>
<keyword evidence="6" id="KW-0326">Glycosidase</keyword>
<dbReference type="InterPro" id="IPR027291">
    <property type="entry name" value="Glyco_hydro_38_N_sf"/>
</dbReference>
<keyword evidence="5" id="KW-0378">Hydrolase</keyword>
<dbReference type="FunFam" id="1.20.1270.50:FF:000004">
    <property type="entry name" value="alpha-mannosidase 2C1 isoform X1"/>
    <property type="match status" value="1"/>
</dbReference>
<dbReference type="PANTHER" id="PTHR46017">
    <property type="entry name" value="ALPHA-MANNOSIDASE 2C1"/>
    <property type="match status" value="1"/>
</dbReference>
<dbReference type="GO" id="GO:0030246">
    <property type="term" value="F:carbohydrate binding"/>
    <property type="evidence" value="ECO:0007669"/>
    <property type="project" value="InterPro"/>
</dbReference>
<comment type="similarity">
    <text evidence="2">Belongs to the glycosyl hydrolase 38 family.</text>
</comment>
<dbReference type="Gene3D" id="2.60.40.2220">
    <property type="match status" value="1"/>
</dbReference>
<dbReference type="InterPro" id="IPR037094">
    <property type="entry name" value="Glyco_hydro_38_cen_sf"/>
</dbReference>
<dbReference type="GO" id="GO:0046872">
    <property type="term" value="F:metal ion binding"/>
    <property type="evidence" value="ECO:0007669"/>
    <property type="project" value="UniProtKB-KW"/>
</dbReference>
<evidence type="ECO:0000256" key="6">
    <source>
        <dbReference type="ARBA" id="ARBA00023295"/>
    </source>
</evidence>
<dbReference type="FunFam" id="3.20.110.10:FF:000002">
    <property type="entry name" value="alpha-mannosidase 2C1 isoform X1"/>
    <property type="match status" value="1"/>
</dbReference>
<protein>
    <recommendedName>
        <fullName evidence="3">alpha-mannosidase</fullName>
        <ecNumber evidence="3">3.2.1.24</ecNumber>
    </recommendedName>
</protein>
<dbReference type="Gene3D" id="1.20.1270.50">
    <property type="entry name" value="Glycoside hydrolase family 38, central domain"/>
    <property type="match status" value="1"/>
</dbReference>
<evidence type="ECO:0000259" key="7">
    <source>
        <dbReference type="SMART" id="SM00872"/>
    </source>
</evidence>
<dbReference type="GO" id="GO:0004559">
    <property type="term" value="F:alpha-mannosidase activity"/>
    <property type="evidence" value="ECO:0007669"/>
    <property type="project" value="UniProtKB-EC"/>
</dbReference>
<comment type="catalytic activity">
    <reaction evidence="1">
        <text>Hydrolysis of terminal, non-reducing alpha-D-mannose residues in alpha-D-mannosides.</text>
        <dbReference type="EC" id="3.2.1.24"/>
    </reaction>
</comment>
<dbReference type="Pfam" id="PF07748">
    <property type="entry name" value="Glyco_hydro_38C"/>
    <property type="match status" value="1"/>
</dbReference>
<dbReference type="Proteomes" id="UP000295689">
    <property type="component" value="Unassembled WGS sequence"/>
</dbReference>
<keyword evidence="9" id="KW-1185">Reference proteome</keyword>
<dbReference type="SUPFAM" id="SSF74650">
    <property type="entry name" value="Galactose mutarotase-like"/>
    <property type="match status" value="1"/>
</dbReference>
<dbReference type="InterPro" id="IPR011682">
    <property type="entry name" value="Glyco_hydro_38_C"/>
</dbReference>
<dbReference type="InterPro" id="IPR011330">
    <property type="entry name" value="Glyco_hydro/deAcase_b/a-brl"/>
</dbReference>
<dbReference type="SUPFAM" id="SSF88713">
    <property type="entry name" value="Glycoside hydrolase/deacetylase"/>
    <property type="match status" value="1"/>
</dbReference>
<dbReference type="PANTHER" id="PTHR46017:SF1">
    <property type="entry name" value="ALPHA-MANNOSIDASE 2C1"/>
    <property type="match status" value="1"/>
</dbReference>
<evidence type="ECO:0000256" key="3">
    <source>
        <dbReference type="ARBA" id="ARBA00012752"/>
    </source>
</evidence>
<dbReference type="EC" id="3.2.1.24" evidence="3"/>
<proteinExistence type="inferred from homology"/>